<accession>A0ABW7I6P0</accession>
<dbReference type="SUPFAM" id="SSF46785">
    <property type="entry name" value="Winged helix' DNA-binding domain"/>
    <property type="match status" value="1"/>
</dbReference>
<reference evidence="1 2" key="1">
    <citation type="submission" date="2024-10" db="EMBL/GenBank/DDBJ databases">
        <authorList>
            <person name="Yang X.-N."/>
        </authorList>
    </citation>
    <scope>NUCLEOTIDE SEQUENCE [LARGE SCALE GENOMIC DNA]</scope>
    <source>
        <strain evidence="1 2">CAU 1059</strain>
    </source>
</reference>
<dbReference type="InterPro" id="IPR036390">
    <property type="entry name" value="WH_DNA-bd_sf"/>
</dbReference>
<evidence type="ECO:0008006" key="3">
    <source>
        <dbReference type="Google" id="ProtNLM"/>
    </source>
</evidence>
<dbReference type="EMBL" id="JBIHMM010000001">
    <property type="protein sequence ID" value="MFH0253668.1"/>
    <property type="molecule type" value="Genomic_DNA"/>
</dbReference>
<evidence type="ECO:0000313" key="1">
    <source>
        <dbReference type="EMBL" id="MFH0253668.1"/>
    </source>
</evidence>
<name>A0ABW7I6P0_9RHOB</name>
<comment type="caution">
    <text evidence="1">The sequence shown here is derived from an EMBL/GenBank/DDBJ whole genome shotgun (WGS) entry which is preliminary data.</text>
</comment>
<dbReference type="RefSeq" id="WP_377172708.1">
    <property type="nucleotide sequence ID" value="NZ_JBHTJC010000005.1"/>
</dbReference>
<gene>
    <name evidence="1" type="ORF">ACGRVM_07175</name>
</gene>
<evidence type="ECO:0000313" key="2">
    <source>
        <dbReference type="Proteomes" id="UP001607157"/>
    </source>
</evidence>
<protein>
    <recommendedName>
        <fullName evidence="3">Helix-turn-helix domain-containing protein</fullName>
    </recommendedName>
</protein>
<keyword evidence="2" id="KW-1185">Reference proteome</keyword>
<sequence length="151" mass="16696">MVRKTMETPAWRALGPNAQALYPWLKLEWRGAENNNNGKIRLSVRQAAERLGVGINTAARAFHDLQAKGFIVVTKHARLGVVGQATSPTFELTEIAVPHGDRRDGRNLFKDWKKGADYPVQKAAVHNADGRRGKQNPVIKLATARHQNGDA</sequence>
<dbReference type="Proteomes" id="UP001607157">
    <property type="component" value="Unassembled WGS sequence"/>
</dbReference>
<organism evidence="1 2">
    <name type="scientific">Roseovarius aquimarinus</name>
    <dbReference type="NCBI Taxonomy" id="1229156"/>
    <lineage>
        <taxon>Bacteria</taxon>
        <taxon>Pseudomonadati</taxon>
        <taxon>Pseudomonadota</taxon>
        <taxon>Alphaproteobacteria</taxon>
        <taxon>Rhodobacterales</taxon>
        <taxon>Roseobacteraceae</taxon>
        <taxon>Roseovarius</taxon>
    </lineage>
</organism>
<proteinExistence type="predicted"/>